<feature type="compositionally biased region" description="Basic and acidic residues" evidence="7">
    <location>
        <begin position="234"/>
        <end position="244"/>
    </location>
</feature>
<dbReference type="FunFam" id="2.10.25.10:FF:000020">
    <property type="entry name" value="Latent-transforming growth factor beta-binding protein 1"/>
    <property type="match status" value="1"/>
</dbReference>
<feature type="domain" description="EGF-like" evidence="9">
    <location>
        <begin position="527"/>
        <end position="562"/>
    </location>
</feature>
<dbReference type="SMART" id="SM00215">
    <property type="entry name" value="VWC_out"/>
    <property type="match status" value="2"/>
</dbReference>
<dbReference type="InterPro" id="IPR001846">
    <property type="entry name" value="VWF_type-D"/>
</dbReference>
<feature type="compositionally biased region" description="Polar residues" evidence="7">
    <location>
        <begin position="2145"/>
        <end position="2203"/>
    </location>
</feature>
<feature type="chain" id="PRO_5035463815" evidence="8">
    <location>
        <begin position="18"/>
        <end position="2880"/>
    </location>
</feature>
<dbReference type="SMART" id="SM00214">
    <property type="entry name" value="VWC"/>
    <property type="match status" value="3"/>
</dbReference>
<keyword evidence="5" id="KW-0325">Glycoprotein</keyword>
<dbReference type="Proteomes" id="UP000838412">
    <property type="component" value="Chromosome 16"/>
</dbReference>
<evidence type="ECO:0000259" key="10">
    <source>
        <dbReference type="PROSITE" id="PS50228"/>
    </source>
</evidence>
<sequence length="2880" mass="319734">MGKVGPLSLALVAAVLAVTILPTTVNGCAFLATWSWDKFDGENIPRPKPVAKKRALPVAKIDLDDMDPNIQNLDMPHVRKKRMQPNQQHGAFERSIKQQAARIKTGFHDGINRDRRGAMDDVQEAQKPVLPRAVHRDRRNFEENVRPAVETQYSNIEPKPVHRDRRDYENNVHPDPEIQIVSEQVHRDRRDYETDVRPDPEIQVLSEYLQRDRRTAEEEHILPKAADLSQSKIENLDRQRRKEPQAIGSNVQQQSHDQHILSEYAHRKRREPMEDYGETAERPDTWHPEHIGHPNAGYSEQLERYPRASNDAFQSDQDSIFEHDDTWSLHNTGYKYPVYGFAHDREKRQSNGGTVYSSDKSGNGGGAGGGNGNGNGNGNGGGNGNNAPGNPKQRVYTCDQNKLELSCPTGKLKLINAIYGRERSDRTTCDYANTDVSSVTDHPTACYRHVETPVRNLCHNKQGCALIVTQPFLLGHSDDICPGVTKYLFVEYRCTEEEDTCPTSCGNGVCVGETCECPTGWSGDSCQDVHCEPQCQHGGQCLDPEQPCACIPGSGWNGYRCEDPVCDPPCLHGPCIAPDVCKCDEGWTGDHCEIARCSMPCENGGTCTAPESCTCLRDFAGRYCEIPTTTNKTLNIHRSQDHRGRYATIFGRCGQTNLVTIDGVMLTDFPGDCEYIFICDDILNIQVFVKNEECVSPPDCYRSVRIVVTGLAYPVYLKPGHEVYYGDEWVELPGQKFGITFEINGDWIRTTIRDSSGRKMEIWYDGESTVTAELSDQYEGRVFGLVGTYDGDRTNDIVGRTGHEVHGCVNGYLASAGEGRIEGDLLAPNGSRPDPCDSSTKCKVDPLECICGILTKYSQDCAHADRVIDWRRPDLCPKFCRSNFEFSECGPACPATCKNIYSEESDCTGHCVDGCHCPDGKFRDGFLCVPFHECSCSRNGHSHQYAPGESYDQGCNTCYCTGGNWECTNNPCPATCSSFGEVHLTSFDGRRFDFHGRCQYVFAKDKGWNLFTVLVKTVECQTEGYTCIESATLIIGNVQDGQVITFNQGSRINVGGMSIELPYQNDLYNIRKVSDTFTQVKSVVGVKILWDGRSTLMVEVDPGYMGNTRGLCGVYNGNLGDDLLTRQGMLIDNVGEFGESWRVGGSMCPDVDTGPDIIRPCDLVTPRSGRANQLCSIIQSDVFEACHPEVDPDYFFEKCKDDTCKCETGYSCFCDAVRFYSSLCMKAGIIIEWRDSPQLGGVCSETCPYGKTYQECGSSCGRTCRELAEEDHLCGDECVQGCNCPPGKYEAPDGFCVMKRDCPCYFEGRWLPAGSQYQPFGSTRDCQCSNGEVICSSAGDEPATCPDGQIYVDCSAPEHAETPGAACQPTCESLDQELICLTTTCVSGCVCPDNLLMDGDRCSEPEDCRCLYGGRWYEKGEFVVRDCNTCYCTGGSWNCTDKQCGGICTIYGDPHYLTFDERRFKFQGDCGYVLATDHCHNQTGLFRVVAENVPCGTTGTTCAKSITITLQLLEIVLEPDKEPFTRAVAGSMIGFTSFGWRFYYIGFFTIVQVDIGLTIIWDRGTRIKIKLAPHHQGKVCGMCGNFNNNPNDDFTTRNHDQVSNGLFFGNSWKVSSACPDQLKVISPCEHNPHREGWARQHCSIILNKQLFGSCHSVVDPKPYYDACVYDTCACDSGGDCECFCTAVAAFAEKCSQYGFHVRWRTQEICPTQCEDLNVDDECEWHYDPCGTACPPTCEDPWPGHCDLGCFEGCHPRCLPGEVLFGHRCIPVEDCPRPTTTAAPTTTGPPTTICEPVCEWSPWIDLHCPPTECWYGDHSLGLSCYYQPHDFGGTYEDATTYCGDIGGTVVTLSSPDEVECVARLLSSAVPPPGEEHEDAQTARDEGFDICDEPMGIECRNMDTGDILQDGESGPDGLWCDLALGAQCEYNCDNYQELPHPELQQPLQLLPLELQQRLHPRLPLHLELQPRHHPLLPLHLELQPRHHPLLPLHLELQQRHHHRLPLHLELQQRHHPLLPLHLELQPRHHHRLPHHLELQPRHHPLLPLHLELQQRLHLLPLHLELQPRHHHRLPSTWNYNRASTTSSPSTWNYNSATTTASPSTWNYNSATTPSSPSTWNYNSATTTSSPSTWNYNRASTTSSTSTWNYNRATTPSSPSTWNYNSATTPSSPSTWNYNRATTTASPSTWNYNRATSPSSPSTWNYNRATTTASPTTWNYNRASTTSSPSTWNYNRATTPSSPSTWNYNRATTTASPTTWNYNRTTTPSSPSTWNYNRATTTSSPSTWNYNRASAPSSPSTWNYNRASTTSSPSTWNYNCASTTSSPSTWNYNRASTPTSPSTWNYNSASTPSSPSTWNYNRATTPSSPSTWNYNRATTTASPSTWNYNSTTTTSSPSTWNYNRATTPSSPPPGTTTAPPPPPPPPPGTTTAPPPPPPPPPGTTTAPPPPPPPPPGTTTAPPPPPPPPPGTTTAPPPPPPPPPGTTTAPPPPPPPPPVTTEAPATTEAPTTGYVMDNFGDDTFYVNVQWSTAQNDWVLEDGSPAVELDPLVYNYTTANNDHCTTHNDHCTPHHNHCTAHHNHSTTHNDHCTTNHNNCTTHNNHCTTHHNHCTTHHNHCTAHNHNHCTTNHNINMPDGSSTERCLMMLNGELTAAACDIASQVLCENTGIPGPESEDDETARNEGYDICEDPIDIQCRNVRTGEILENGETSDDGLTCSLANGAQCAYEVYDYTTTHNDHCTTHHNHSTTHNNHCTTHNNCTTHHNHSATHHNHCSTHHNHSTTHHDHSTTNHDHSTTHHNHITTHNDHSSTHHDHSTTDHNHCTTHNDHSSTHHDHSTTDHNHCTTNHNNCTTHHDHSTTHHDHSTTHHNHCTHNHCTPNHNY</sequence>
<dbReference type="SUPFAM" id="SSF57567">
    <property type="entry name" value="Serine protease inhibitors"/>
    <property type="match status" value="4"/>
</dbReference>
<comment type="caution">
    <text evidence="6">Lacks conserved residue(s) required for the propagation of feature annotation.</text>
</comment>
<evidence type="ECO:0000256" key="3">
    <source>
        <dbReference type="ARBA" id="ARBA00022737"/>
    </source>
</evidence>
<dbReference type="InterPro" id="IPR050780">
    <property type="entry name" value="Mucin_vWF_Thrombospondin_sf"/>
</dbReference>
<reference evidence="12" key="1">
    <citation type="submission" date="2022-01" db="EMBL/GenBank/DDBJ databases">
        <authorList>
            <person name="Braso-Vives M."/>
        </authorList>
    </citation>
    <scope>NUCLEOTIDE SEQUENCE</scope>
</reference>
<feature type="compositionally biased region" description="Low complexity" evidence="7">
    <location>
        <begin position="2496"/>
        <end position="2509"/>
    </location>
</feature>
<dbReference type="SMART" id="SM00216">
    <property type="entry name" value="VWD"/>
    <property type="match status" value="3"/>
</dbReference>
<gene>
    <name evidence="12" type="primary">MUC5AC</name>
    <name evidence="12" type="ORF">BLAG_LOCUS9136</name>
</gene>
<protein>
    <submittedName>
        <fullName evidence="12">MUC5AC protein</fullName>
    </submittedName>
</protein>
<feature type="disulfide bond" evidence="6">
    <location>
        <begin position="531"/>
        <end position="541"/>
    </location>
</feature>
<evidence type="ECO:0000256" key="4">
    <source>
        <dbReference type="ARBA" id="ARBA00023157"/>
    </source>
</evidence>
<feature type="region of interest" description="Disordered" evidence="7">
    <location>
        <begin position="2254"/>
        <end position="2510"/>
    </location>
</feature>
<evidence type="ECO:0000256" key="2">
    <source>
        <dbReference type="ARBA" id="ARBA00022525"/>
    </source>
</evidence>
<feature type="compositionally biased region" description="Basic and acidic residues" evidence="7">
    <location>
        <begin position="2801"/>
        <end position="2836"/>
    </location>
</feature>
<dbReference type="InterPro" id="IPR014853">
    <property type="entry name" value="VWF/SSPO/ZAN-like_Cys-rich_dom"/>
</dbReference>
<dbReference type="CDD" id="cd22823">
    <property type="entry name" value="Gal_Rha_Lectin"/>
    <property type="match status" value="1"/>
</dbReference>
<feature type="signal peptide" evidence="8">
    <location>
        <begin position="1"/>
        <end position="17"/>
    </location>
</feature>
<dbReference type="Pfam" id="PF08742">
    <property type="entry name" value="C8"/>
    <property type="match status" value="2"/>
</dbReference>
<dbReference type="Gene3D" id="2.10.25.10">
    <property type="entry name" value="Laminin"/>
    <property type="match status" value="7"/>
</dbReference>
<evidence type="ECO:0000259" key="9">
    <source>
        <dbReference type="PROSITE" id="PS50026"/>
    </source>
</evidence>
<keyword evidence="3" id="KW-0677">Repeat</keyword>
<dbReference type="PROSITE" id="PS51233">
    <property type="entry name" value="VWFD"/>
    <property type="match status" value="3"/>
</dbReference>
<dbReference type="InterPro" id="IPR002919">
    <property type="entry name" value="TIL_dom"/>
</dbReference>
<dbReference type="PANTHER" id="PTHR11339:SF386">
    <property type="entry name" value="HEMOLECTIN, ISOFORM A"/>
    <property type="match status" value="1"/>
</dbReference>
<feature type="compositionally biased region" description="Polar residues" evidence="7">
    <location>
        <begin position="350"/>
        <end position="361"/>
    </location>
</feature>
<dbReference type="SUPFAM" id="SSF56436">
    <property type="entry name" value="C-type lectin-like"/>
    <property type="match status" value="1"/>
</dbReference>
<evidence type="ECO:0000256" key="1">
    <source>
        <dbReference type="ARBA" id="ARBA00004613"/>
    </source>
</evidence>
<feature type="domain" description="VWFD" evidence="11">
    <location>
        <begin position="645"/>
        <end position="820"/>
    </location>
</feature>
<feature type="region of interest" description="Disordered" evidence="7">
    <location>
        <begin position="218"/>
        <end position="297"/>
    </location>
</feature>
<dbReference type="Pfam" id="PF01826">
    <property type="entry name" value="TIL"/>
    <property type="match status" value="3"/>
</dbReference>
<feature type="compositionally biased region" description="Gly residues" evidence="7">
    <location>
        <begin position="362"/>
        <end position="384"/>
    </location>
</feature>
<evidence type="ECO:0000259" key="11">
    <source>
        <dbReference type="PROSITE" id="PS51233"/>
    </source>
</evidence>
<dbReference type="OrthoDB" id="160294at2759"/>
<feature type="region of interest" description="Disordered" evidence="7">
    <location>
        <begin position="2100"/>
        <end position="2203"/>
    </location>
</feature>
<dbReference type="GO" id="GO:0005615">
    <property type="term" value="C:extracellular space"/>
    <property type="evidence" value="ECO:0007669"/>
    <property type="project" value="TreeGrafter"/>
</dbReference>
<dbReference type="Pfam" id="PF25962">
    <property type="entry name" value="TIL_OTOGL_Mucin"/>
    <property type="match status" value="1"/>
</dbReference>
<dbReference type="InterPro" id="IPR016187">
    <property type="entry name" value="CTDL_fold"/>
</dbReference>
<keyword evidence="2" id="KW-0964">Secreted</keyword>
<feature type="compositionally biased region" description="Low complexity" evidence="7">
    <location>
        <begin position="2379"/>
        <end position="2405"/>
    </location>
</feature>
<name>A0A8J9Z5T7_BRALA</name>
<dbReference type="EMBL" id="OV696701">
    <property type="protein sequence ID" value="CAH1247489.1"/>
    <property type="molecule type" value="Genomic_DNA"/>
</dbReference>
<feature type="region of interest" description="Disordered" evidence="7">
    <location>
        <begin position="2852"/>
        <end position="2871"/>
    </location>
</feature>
<dbReference type="InterPro" id="IPR001007">
    <property type="entry name" value="VWF_dom"/>
</dbReference>
<evidence type="ECO:0000256" key="6">
    <source>
        <dbReference type="PROSITE-ProRule" id="PRU00076"/>
    </source>
</evidence>
<feature type="region of interest" description="Disordered" evidence="7">
    <location>
        <begin position="346"/>
        <end position="394"/>
    </location>
</feature>
<feature type="domain" description="VWFD" evidence="11">
    <location>
        <begin position="1446"/>
        <end position="1619"/>
    </location>
</feature>
<dbReference type="CDD" id="cd19941">
    <property type="entry name" value="TIL"/>
    <property type="match status" value="4"/>
</dbReference>
<feature type="domain" description="VWFD" evidence="11">
    <location>
        <begin position="974"/>
        <end position="1149"/>
    </location>
</feature>
<dbReference type="InterPro" id="IPR036084">
    <property type="entry name" value="Ser_inhib-like_sf"/>
</dbReference>
<feature type="compositionally biased region" description="Basic and acidic residues" evidence="7">
    <location>
        <begin position="2852"/>
        <end position="2863"/>
    </location>
</feature>
<keyword evidence="6" id="KW-0245">EGF-like domain</keyword>
<feature type="compositionally biased region" description="Pro residues" evidence="7">
    <location>
        <begin position="2406"/>
        <end position="2495"/>
    </location>
</feature>
<evidence type="ECO:0000256" key="5">
    <source>
        <dbReference type="ARBA" id="ARBA00023180"/>
    </source>
</evidence>
<dbReference type="PANTHER" id="PTHR11339">
    <property type="entry name" value="EXTRACELLULAR MATRIX GLYCOPROTEIN RELATED"/>
    <property type="match status" value="1"/>
</dbReference>
<feature type="region of interest" description="Disordered" evidence="7">
    <location>
        <begin position="2763"/>
        <end position="2836"/>
    </location>
</feature>
<dbReference type="SMART" id="SM00181">
    <property type="entry name" value="EGF"/>
    <property type="match status" value="4"/>
</dbReference>
<comment type="subcellular location">
    <subcellularLocation>
        <location evidence="1">Secreted</location>
    </subcellularLocation>
</comment>
<keyword evidence="13" id="KW-1185">Reference proteome</keyword>
<dbReference type="GO" id="GO:0030246">
    <property type="term" value="F:carbohydrate binding"/>
    <property type="evidence" value="ECO:0007669"/>
    <property type="project" value="InterPro"/>
</dbReference>
<evidence type="ECO:0000313" key="13">
    <source>
        <dbReference type="Proteomes" id="UP000838412"/>
    </source>
</evidence>
<feature type="compositionally biased region" description="Polar residues" evidence="7">
    <location>
        <begin position="2254"/>
        <end position="2378"/>
    </location>
</feature>
<evidence type="ECO:0000313" key="12">
    <source>
        <dbReference type="EMBL" id="CAH1247489.1"/>
    </source>
</evidence>
<dbReference type="GO" id="GO:0031012">
    <property type="term" value="C:extracellular matrix"/>
    <property type="evidence" value="ECO:0007669"/>
    <property type="project" value="TreeGrafter"/>
</dbReference>
<dbReference type="PROSITE" id="PS50026">
    <property type="entry name" value="EGF_3"/>
    <property type="match status" value="2"/>
</dbReference>
<feature type="disulfide bond" evidence="6">
    <location>
        <begin position="615"/>
        <end position="624"/>
    </location>
</feature>
<evidence type="ECO:0000256" key="7">
    <source>
        <dbReference type="SAM" id="MobiDB-lite"/>
    </source>
</evidence>
<dbReference type="InterPro" id="IPR058753">
    <property type="entry name" value="TIL_OTOGL_Mucin"/>
</dbReference>
<proteinExistence type="predicted"/>
<keyword evidence="8" id="KW-0732">Signal</keyword>
<dbReference type="Pfam" id="PF00094">
    <property type="entry name" value="VWD"/>
    <property type="match status" value="3"/>
</dbReference>
<keyword evidence="4 6" id="KW-1015">Disulfide bond</keyword>
<dbReference type="SMART" id="SM00832">
    <property type="entry name" value="C8"/>
    <property type="match status" value="2"/>
</dbReference>
<feature type="compositionally biased region" description="Basic and acidic residues" evidence="7">
    <location>
        <begin position="2780"/>
        <end position="2793"/>
    </location>
</feature>
<feature type="disulfide bond" evidence="6">
    <location>
        <begin position="597"/>
        <end position="607"/>
    </location>
</feature>
<dbReference type="PROSITE" id="PS00022">
    <property type="entry name" value="EGF_1"/>
    <property type="match status" value="1"/>
</dbReference>
<feature type="domain" description="EGF-like" evidence="9">
    <location>
        <begin position="593"/>
        <end position="625"/>
    </location>
</feature>
<dbReference type="PROSITE" id="PS50228">
    <property type="entry name" value="SUEL_LECTIN"/>
    <property type="match status" value="1"/>
</dbReference>
<feature type="compositionally biased region" description="Basic and acidic residues" evidence="7">
    <location>
        <begin position="279"/>
        <end position="292"/>
    </location>
</feature>
<feature type="compositionally biased region" description="Basic residues" evidence="7">
    <location>
        <begin position="2763"/>
        <end position="2779"/>
    </location>
</feature>
<accession>A0A8J9Z5T7</accession>
<feature type="domain" description="SUEL-type lectin" evidence="10">
    <location>
        <begin position="397"/>
        <end position="495"/>
    </location>
</feature>
<dbReference type="InterPro" id="IPR000742">
    <property type="entry name" value="EGF"/>
</dbReference>
<evidence type="ECO:0000256" key="8">
    <source>
        <dbReference type="SAM" id="SignalP"/>
    </source>
</evidence>
<dbReference type="InterPro" id="IPR000922">
    <property type="entry name" value="Lectin_gal-bd_dom"/>
</dbReference>
<feature type="compositionally biased region" description="Polar residues" evidence="7">
    <location>
        <begin position="2100"/>
        <end position="2136"/>
    </location>
</feature>
<organism evidence="12 13">
    <name type="scientific">Branchiostoma lanceolatum</name>
    <name type="common">Common lancelet</name>
    <name type="synonym">Amphioxus lanceolatum</name>
    <dbReference type="NCBI Taxonomy" id="7740"/>
    <lineage>
        <taxon>Eukaryota</taxon>
        <taxon>Metazoa</taxon>
        <taxon>Chordata</taxon>
        <taxon>Cephalochordata</taxon>
        <taxon>Leptocardii</taxon>
        <taxon>Amphioxiformes</taxon>
        <taxon>Branchiostomatidae</taxon>
        <taxon>Branchiostoma</taxon>
    </lineage>
</organism>
<dbReference type="PRINTS" id="PR01217">
    <property type="entry name" value="PRICHEXTENSN"/>
</dbReference>